<comment type="caution">
    <text evidence="4">The sequence shown here is derived from an EMBL/GenBank/DDBJ whole genome shotgun (WGS) entry which is preliminary data.</text>
</comment>
<dbReference type="PANTHER" id="PTHR21377:SF0">
    <property type="entry name" value="PROTEIN FAM210B, MITOCHONDRIAL"/>
    <property type="match status" value="1"/>
</dbReference>
<dbReference type="AlphaFoldDB" id="A0A443S853"/>
<dbReference type="InterPro" id="IPR045866">
    <property type="entry name" value="FAM210A/B-like"/>
</dbReference>
<reference evidence="4 5" key="1">
    <citation type="journal article" date="2018" name="Gigascience">
        <title>Genomes of trombidid mites reveal novel predicted allergens and laterally-transferred genes associated with secondary metabolism.</title>
        <authorList>
            <person name="Dong X."/>
            <person name="Chaisiri K."/>
            <person name="Xia D."/>
            <person name="Armstrong S.D."/>
            <person name="Fang Y."/>
            <person name="Donnelly M.J."/>
            <person name="Kadowaki T."/>
            <person name="McGarry J.W."/>
            <person name="Darby A.C."/>
            <person name="Makepeace B.L."/>
        </authorList>
    </citation>
    <scope>NUCLEOTIDE SEQUENCE [LARGE SCALE GENOMIC DNA]</scope>
    <source>
        <strain evidence="4">UoL-UT</strain>
    </source>
</reference>
<accession>A0A443S853</accession>
<feature type="transmembrane region" description="Helical" evidence="2">
    <location>
        <begin position="96"/>
        <end position="121"/>
    </location>
</feature>
<evidence type="ECO:0000313" key="5">
    <source>
        <dbReference type="Proteomes" id="UP000288716"/>
    </source>
</evidence>
<dbReference type="STRING" id="299467.A0A443S853"/>
<feature type="transmembrane region" description="Helical" evidence="2">
    <location>
        <begin position="136"/>
        <end position="152"/>
    </location>
</feature>
<keyword evidence="2" id="KW-0812">Transmembrane</keyword>
<keyword evidence="2" id="KW-1133">Transmembrane helix</keyword>
<dbReference type="VEuPathDB" id="VectorBase:LDEU008330"/>
<dbReference type="Proteomes" id="UP000288716">
    <property type="component" value="Unassembled WGS sequence"/>
</dbReference>
<dbReference type="OrthoDB" id="426386at2759"/>
<keyword evidence="5" id="KW-1185">Reference proteome</keyword>
<feature type="domain" description="DUF1279" evidence="3">
    <location>
        <begin position="86"/>
        <end position="169"/>
    </location>
</feature>
<dbReference type="Pfam" id="PF06916">
    <property type="entry name" value="FAM210A-B_dom"/>
    <property type="match status" value="1"/>
</dbReference>
<organism evidence="4 5">
    <name type="scientific">Leptotrombidium deliense</name>
    <dbReference type="NCBI Taxonomy" id="299467"/>
    <lineage>
        <taxon>Eukaryota</taxon>
        <taxon>Metazoa</taxon>
        <taxon>Ecdysozoa</taxon>
        <taxon>Arthropoda</taxon>
        <taxon>Chelicerata</taxon>
        <taxon>Arachnida</taxon>
        <taxon>Acari</taxon>
        <taxon>Acariformes</taxon>
        <taxon>Trombidiformes</taxon>
        <taxon>Prostigmata</taxon>
        <taxon>Anystina</taxon>
        <taxon>Parasitengona</taxon>
        <taxon>Trombiculoidea</taxon>
        <taxon>Trombiculidae</taxon>
        <taxon>Leptotrombidium</taxon>
    </lineage>
</organism>
<name>A0A443S853_9ACAR</name>
<feature type="region of interest" description="Disordered" evidence="1">
    <location>
        <begin position="47"/>
        <end position="74"/>
    </location>
</feature>
<protein>
    <recommendedName>
        <fullName evidence="3">DUF1279 domain-containing protein</fullName>
    </recommendedName>
</protein>
<evidence type="ECO:0000259" key="3">
    <source>
        <dbReference type="Pfam" id="PF06916"/>
    </source>
</evidence>
<dbReference type="PANTHER" id="PTHR21377">
    <property type="entry name" value="PROTEIN FAM210B, MITOCHONDRIAL"/>
    <property type="match status" value="1"/>
</dbReference>
<evidence type="ECO:0000256" key="1">
    <source>
        <dbReference type="SAM" id="MobiDB-lite"/>
    </source>
</evidence>
<evidence type="ECO:0000256" key="2">
    <source>
        <dbReference type="SAM" id="Phobius"/>
    </source>
</evidence>
<gene>
    <name evidence="4" type="ORF">B4U80_04356</name>
</gene>
<evidence type="ECO:0000313" key="4">
    <source>
        <dbReference type="EMBL" id="RWS23710.1"/>
    </source>
</evidence>
<dbReference type="GO" id="GO:0005739">
    <property type="term" value="C:mitochondrion"/>
    <property type="evidence" value="ECO:0007669"/>
    <property type="project" value="TreeGrafter"/>
</dbReference>
<proteinExistence type="predicted"/>
<dbReference type="InterPro" id="IPR009688">
    <property type="entry name" value="FAM210A/B-like_dom"/>
</dbReference>
<dbReference type="EMBL" id="NCKV01006013">
    <property type="protein sequence ID" value="RWS23710.1"/>
    <property type="molecule type" value="Genomic_DNA"/>
</dbReference>
<sequence length="194" mass="21450">MSMCTFLRLTRRCCIFGFDKHFSAQRRLFSKWTPVLMVENKTATNSETLSHKSEASEAEAKKSSEALKGRKITQSGASAEPSKVERLKLAVRDYGVTVVVFHVIISIASLAICYFVVSIGLPVEAVIEKLSISKNFVHHAAAGGAFVVAYVLHKCFAPVRMACTLFCAPPLVRYLRARGILTPSKIMPPMRKTK</sequence>
<feature type="compositionally biased region" description="Basic and acidic residues" evidence="1">
    <location>
        <begin position="49"/>
        <end position="68"/>
    </location>
</feature>
<keyword evidence="2" id="KW-0472">Membrane</keyword>